<dbReference type="PANTHER" id="PTHR21661:SF35">
    <property type="entry name" value="EPOXIDE HYDROLASE"/>
    <property type="match status" value="1"/>
</dbReference>
<evidence type="ECO:0000256" key="4">
    <source>
        <dbReference type="PIRSR" id="PIRSR001112-1"/>
    </source>
</evidence>
<evidence type="ECO:0000256" key="2">
    <source>
        <dbReference type="ARBA" id="ARBA00022797"/>
    </source>
</evidence>
<proteinExistence type="inferred from homology"/>
<feature type="active site" description="Proton donor" evidence="4">
    <location>
        <position position="367"/>
    </location>
</feature>
<dbReference type="Gene3D" id="3.40.50.1820">
    <property type="entry name" value="alpha/beta hydrolase"/>
    <property type="match status" value="1"/>
</dbReference>
<feature type="active site" description="Proton acceptor" evidence="4">
    <location>
        <position position="428"/>
    </location>
</feature>
<dbReference type="AlphaFoldDB" id="A0A139H9K5"/>
<keyword evidence="2" id="KW-0058">Aromatic hydrocarbons catabolism</keyword>
<dbReference type="InterPro" id="IPR000639">
    <property type="entry name" value="Epox_hydrolase-like"/>
</dbReference>
<dbReference type="InterPro" id="IPR029058">
    <property type="entry name" value="AB_hydrolase_fold"/>
</dbReference>
<dbReference type="STRING" id="321146.A0A139H9K5"/>
<dbReference type="InterPro" id="IPR010497">
    <property type="entry name" value="Epoxide_hydro_N"/>
</dbReference>
<gene>
    <name evidence="7" type="ORF">AC578_3535</name>
</gene>
<dbReference type="EMBL" id="LFZN01000099">
    <property type="protein sequence ID" value="KXS99125.1"/>
    <property type="molecule type" value="Genomic_DNA"/>
</dbReference>
<dbReference type="OrthoDB" id="7130006at2759"/>
<comment type="similarity">
    <text evidence="1">Belongs to the peptidase S33 family.</text>
</comment>
<dbReference type="SUPFAM" id="SSF53474">
    <property type="entry name" value="alpha/beta-Hydrolases"/>
    <property type="match status" value="1"/>
</dbReference>
<keyword evidence="8" id="KW-1185">Reference proteome</keyword>
<evidence type="ECO:0000313" key="8">
    <source>
        <dbReference type="Proteomes" id="UP000070133"/>
    </source>
</evidence>
<organism evidence="7 8">
    <name type="scientific">Pseudocercospora eumusae</name>
    <dbReference type="NCBI Taxonomy" id="321146"/>
    <lineage>
        <taxon>Eukaryota</taxon>
        <taxon>Fungi</taxon>
        <taxon>Dikarya</taxon>
        <taxon>Ascomycota</taxon>
        <taxon>Pezizomycotina</taxon>
        <taxon>Dothideomycetes</taxon>
        <taxon>Dothideomycetidae</taxon>
        <taxon>Mycosphaerellales</taxon>
        <taxon>Mycosphaerellaceae</taxon>
        <taxon>Pseudocercospora</taxon>
    </lineage>
</organism>
<dbReference type="Proteomes" id="UP000070133">
    <property type="component" value="Unassembled WGS sequence"/>
</dbReference>
<name>A0A139H9K5_9PEZI</name>
<evidence type="ECO:0000256" key="1">
    <source>
        <dbReference type="ARBA" id="ARBA00010088"/>
    </source>
</evidence>
<keyword evidence="3" id="KW-0378">Hydrolase</keyword>
<dbReference type="PRINTS" id="PR00412">
    <property type="entry name" value="EPOXHYDRLASE"/>
</dbReference>
<dbReference type="Pfam" id="PF06441">
    <property type="entry name" value="EHN"/>
    <property type="match status" value="1"/>
</dbReference>
<dbReference type="GO" id="GO:0004301">
    <property type="term" value="F:epoxide hydrolase activity"/>
    <property type="evidence" value="ECO:0007669"/>
    <property type="project" value="TreeGrafter"/>
</dbReference>
<protein>
    <recommendedName>
        <fullName evidence="6">Epoxide hydrolase N-terminal domain-containing protein</fullName>
    </recommendedName>
</protein>
<feature type="active site" description="Nucleophile" evidence="4">
    <location>
        <position position="233"/>
    </location>
</feature>
<feature type="compositionally biased region" description="Polar residues" evidence="5">
    <location>
        <begin position="23"/>
        <end position="53"/>
    </location>
</feature>
<reference evidence="7 8" key="1">
    <citation type="submission" date="2015-07" db="EMBL/GenBank/DDBJ databases">
        <title>Comparative genomics of the Sigatoka disease complex on banana suggests a link between parallel evolutionary changes in Pseudocercospora fijiensis and Pseudocercospora eumusae and increased virulence on the banana host.</title>
        <authorList>
            <person name="Chang T.-C."/>
            <person name="Salvucci A."/>
            <person name="Crous P.W."/>
            <person name="Stergiopoulos I."/>
        </authorList>
    </citation>
    <scope>NUCLEOTIDE SEQUENCE [LARGE SCALE GENOMIC DNA]</scope>
    <source>
        <strain evidence="7 8">CBS 114824</strain>
    </source>
</reference>
<evidence type="ECO:0000256" key="3">
    <source>
        <dbReference type="ARBA" id="ARBA00022801"/>
    </source>
</evidence>
<dbReference type="PIRSF" id="PIRSF001112">
    <property type="entry name" value="Epoxide_hydrolase"/>
    <property type="match status" value="1"/>
</dbReference>
<comment type="caution">
    <text evidence="7">The sequence shown here is derived from an EMBL/GenBank/DDBJ whole genome shotgun (WGS) entry which is preliminary data.</text>
</comment>
<feature type="region of interest" description="Disordered" evidence="5">
    <location>
        <begin position="1"/>
        <end position="55"/>
    </location>
</feature>
<evidence type="ECO:0000256" key="5">
    <source>
        <dbReference type="SAM" id="MobiDB-lite"/>
    </source>
</evidence>
<dbReference type="InterPro" id="IPR016292">
    <property type="entry name" value="Epoxide_hydrolase"/>
</dbReference>
<feature type="domain" description="Epoxide hydrolase N-terminal" evidence="6">
    <location>
        <begin position="54"/>
        <end position="164"/>
    </location>
</feature>
<sequence length="462" mass="51381">MAPAGALGKPRPSGEVQGLGNDDMQTTLRSHSNTNLSARTYGNSSMASVTTGTPKPFEISVPDSKISELNSKLANATFPTEVQGAEWTMGSPLADIKRIATYWHKNFSWRKAEKKLNSYPQYTVPIQVPGWEELEIHFLHQRSERPNAIPLLFIHGWPGSYYEVLKMLPLLTDPKDPNLPAFHVVAPSLPGYAWSEYPFSKPGFGLKQHAEVLHGVMKACGYEKPGYVTQGGDWGGFLTRLVSKYYPESCKAVHTNFPIHFFPRPWKNPICFLQAIAGIALSSEVRAGLAHTQKYMSEGDGYLKEQDTKCQTLGYSLTDSPVGLLAWIYEKLHIWSDAYPWTEEEVCEWISIYAFSREGAMTSTRIYWESNHPVGEGAMSRMDVINMHVANVPLALAYFPNEIAKLPYCWAHSQGPVVQQTTYDVGGHFAAFEVPQLLAGDLRKLFGKGGACEGIVPGQRGF</sequence>
<accession>A0A139H9K5</accession>
<dbReference type="PANTHER" id="PTHR21661">
    <property type="entry name" value="EPOXIDE HYDROLASE 1-RELATED"/>
    <property type="match status" value="1"/>
</dbReference>
<evidence type="ECO:0000313" key="7">
    <source>
        <dbReference type="EMBL" id="KXS99125.1"/>
    </source>
</evidence>
<evidence type="ECO:0000259" key="6">
    <source>
        <dbReference type="Pfam" id="PF06441"/>
    </source>
</evidence>
<dbReference type="GO" id="GO:0097176">
    <property type="term" value="P:epoxide metabolic process"/>
    <property type="evidence" value="ECO:0007669"/>
    <property type="project" value="TreeGrafter"/>
</dbReference>